<protein>
    <submittedName>
        <fullName evidence="9">Baeyer-Villiger monooxygenase</fullName>
    </submittedName>
</protein>
<sequence>MPHYFSVKRSCLEDLYCEHFNRESVHLVDIKNNPIKEFSETGVTLEDGTPSRTGRDCAGHGICRSSRRPSRRTWAAAPTSTQRRFTKALEDMEGGFDMVEDKGIKSML</sequence>
<keyword evidence="5" id="KW-0521">NADP</keyword>
<dbReference type="InterPro" id="IPR050775">
    <property type="entry name" value="FAD-binding_Monooxygenases"/>
</dbReference>
<evidence type="ECO:0000313" key="10">
    <source>
        <dbReference type="Proteomes" id="UP000235728"/>
    </source>
</evidence>
<evidence type="ECO:0000256" key="5">
    <source>
        <dbReference type="ARBA" id="ARBA00022857"/>
    </source>
</evidence>
<evidence type="ECO:0000256" key="1">
    <source>
        <dbReference type="ARBA" id="ARBA00001974"/>
    </source>
</evidence>
<dbReference type="EMBL" id="MRVG01000013">
    <property type="protein sequence ID" value="PMB64376.1"/>
    <property type="molecule type" value="Genomic_DNA"/>
</dbReference>
<dbReference type="PANTHER" id="PTHR43098">
    <property type="entry name" value="L-ORNITHINE N(5)-MONOOXYGENASE-RELATED"/>
    <property type="match status" value="1"/>
</dbReference>
<gene>
    <name evidence="9" type="ORF">BM221_009764</name>
</gene>
<evidence type="ECO:0000313" key="9">
    <source>
        <dbReference type="EMBL" id="PMB64376.1"/>
    </source>
</evidence>
<keyword evidence="4" id="KW-0274">FAD</keyword>
<dbReference type="Proteomes" id="UP000235728">
    <property type="component" value="Unassembled WGS sequence"/>
</dbReference>
<keyword evidence="3" id="KW-0285">Flavoprotein</keyword>
<comment type="caution">
    <text evidence="9">The sequence shown here is derived from an EMBL/GenBank/DDBJ whole genome shotgun (WGS) entry which is preliminary data.</text>
</comment>
<name>A0A2N6NAT1_BEABA</name>
<proteinExistence type="inferred from homology"/>
<evidence type="ECO:0000256" key="4">
    <source>
        <dbReference type="ARBA" id="ARBA00022827"/>
    </source>
</evidence>
<keyword evidence="7 9" id="KW-0503">Monooxygenase</keyword>
<evidence type="ECO:0000256" key="6">
    <source>
        <dbReference type="ARBA" id="ARBA00023002"/>
    </source>
</evidence>
<evidence type="ECO:0000256" key="7">
    <source>
        <dbReference type="ARBA" id="ARBA00023033"/>
    </source>
</evidence>
<evidence type="ECO:0000256" key="3">
    <source>
        <dbReference type="ARBA" id="ARBA00022630"/>
    </source>
</evidence>
<dbReference type="PANTHER" id="PTHR43098:SF3">
    <property type="entry name" value="L-ORNITHINE N(5)-MONOOXYGENASE-RELATED"/>
    <property type="match status" value="1"/>
</dbReference>
<reference evidence="9 10" key="1">
    <citation type="journal article" date="2016" name="Appl. Microbiol. Biotechnol.">
        <title>Characterization of T-DNA insertion mutants with decreased virulence in the entomopathogenic fungus Beauveria bassiana JEF-007.</title>
        <authorList>
            <person name="Kim S."/>
            <person name="Lee S.J."/>
            <person name="Nai Y.S."/>
            <person name="Yu J.S."/>
            <person name="Lee M.R."/>
            <person name="Yang Y.T."/>
            <person name="Kim J.S."/>
        </authorList>
    </citation>
    <scope>NUCLEOTIDE SEQUENCE [LARGE SCALE GENOMIC DNA]</scope>
    <source>
        <strain evidence="9 10">JEF-007</strain>
    </source>
</reference>
<keyword evidence="6" id="KW-0560">Oxidoreductase</keyword>
<evidence type="ECO:0000256" key="2">
    <source>
        <dbReference type="ARBA" id="ARBA00010139"/>
    </source>
</evidence>
<dbReference type="GO" id="GO:0004497">
    <property type="term" value="F:monooxygenase activity"/>
    <property type="evidence" value="ECO:0007669"/>
    <property type="project" value="UniProtKB-KW"/>
</dbReference>
<feature type="region of interest" description="Disordered" evidence="8">
    <location>
        <begin position="44"/>
        <end position="82"/>
    </location>
</feature>
<comment type="cofactor">
    <cofactor evidence="1">
        <name>FAD</name>
        <dbReference type="ChEBI" id="CHEBI:57692"/>
    </cofactor>
</comment>
<dbReference type="AlphaFoldDB" id="A0A2N6NAT1"/>
<accession>A0A2N6NAT1</accession>
<evidence type="ECO:0000256" key="8">
    <source>
        <dbReference type="SAM" id="MobiDB-lite"/>
    </source>
</evidence>
<comment type="similarity">
    <text evidence="2">Belongs to the FAD-binding monooxygenase family.</text>
</comment>
<organism evidence="9 10">
    <name type="scientific">Beauveria bassiana</name>
    <name type="common">White muscardine disease fungus</name>
    <name type="synonym">Tritirachium shiotae</name>
    <dbReference type="NCBI Taxonomy" id="176275"/>
    <lineage>
        <taxon>Eukaryota</taxon>
        <taxon>Fungi</taxon>
        <taxon>Dikarya</taxon>
        <taxon>Ascomycota</taxon>
        <taxon>Pezizomycotina</taxon>
        <taxon>Sordariomycetes</taxon>
        <taxon>Hypocreomycetidae</taxon>
        <taxon>Hypocreales</taxon>
        <taxon>Cordycipitaceae</taxon>
        <taxon>Beauveria</taxon>
    </lineage>
</organism>